<evidence type="ECO:0000313" key="3">
    <source>
        <dbReference type="Proteomes" id="UP000504634"/>
    </source>
</evidence>
<dbReference type="Gene3D" id="2.40.50.790">
    <property type="match status" value="2"/>
</dbReference>
<feature type="region of interest" description="Disordered" evidence="1">
    <location>
        <begin position="1585"/>
        <end position="1604"/>
    </location>
</feature>
<feature type="domain" description="Tudor" evidence="2">
    <location>
        <begin position="2226"/>
        <end position="2284"/>
    </location>
</feature>
<feature type="domain" description="Tudor" evidence="2">
    <location>
        <begin position="476"/>
        <end position="534"/>
    </location>
</feature>
<sequence>MNGKPNSGSSSFDLHITHLNHVGPYLKIFGQVNRETISLLSKRIEQLLPTCFAIEPSWSLGRQQALLVPGIFCVFKQKYGGAPGDADYMRTRLVSVSIDEQLDDQIQMLAEIEFLDFGYCKTVNSRDLLFPKQPQLLQNVPILCTQYIMLGICAGWEAADFDKVNQLILNHTVHISVEHEISGQKFVNVQWKDFNLAEFLVQQKQIGAPITNELMLEHCKKMWKDSPQPTNNNTHYINNNMQNMSNASKTPTDLAREQLAARRSLAARLEQQRTLPVSMPRQLNAAAPEHIPKQLNAMQLARDKALPASVSLADVTNVIPSTVQARALANIQKPTYMPSNQYTRATFQSNEPILQMSVHNAFTPKTVQRSVNMYSNVRLGKPMLPPSIQPHLHSLSPVRYSPPRTYTPTMPPVLPQSIIPAFKSTSLTIGCTYDVYVSYVENGPHMFWVQLKSATKELETLMGHIERSNLNPMMHSPEVGMACIARFAEDGNCYRALISAIFGNKFRVVYVDYGNSAMVEFRDLFHISLELLDIKPFAFRFKMAGTKELEPIDESIKRLFRESALYRNFHLIVRPAESVGSLQTCYLKDRDGNSMLDVLKKMKNSRKAYATAEHLQNDDSVEIRFIDSPSNFYVQKVSNIGQFDQLMDEMFSYYNTNQVVPEQFILGSPCIVKFEQGWYRAEILRVDSSAIIVRHVDFGYEQSVQRHLISIIAEKHLKMARQAIKCCLKGFENSELGQENITDQFEMLAEESNIRRRTFTVRVFRIEPDGLNVVNLLARNLNVMKKLYKLSMPFEQYLSLEKGQFNPIKAPSAVSPVGTDASVVPLEKANILNSTTVESDDRMQLKRTARNKDAGEWDKHSSSSSRDNRDNRDMRSNSNDQQRNAGTKRQQQHKVERHRAPKLDLSFETQSTGSYASGMSSPRKNRQTGRGQNGKQNANINDRSSPRKEQQQKQNQRSQNAPQGFAQKPLRQKSTLDGSAGLKKSSGIDSDGASSTSTTSKSQNPESYLPLDKAFVLQDVKTPHKDTASISWWVSPFQFYVVFKTAATKYDSLLREMKEFYRQKPNQSLQLKVGSSVVVRHRKDGAILRGTVHACNHMLRKYRVFCVDSGNIITVTSEDLWQVEQRFAEAPCLAHRCTFNSVVSNYDHLYIIDRMEKFVPSNAKVECEFLEKHLKSNTFIVNIFVNGDSLRDMLVKSQFLTQVPPEVRVSLLAGQQIRGKFSSIRDMTNFKIQLECCNTVNFLCSYDDPKFVKANMDLARHFKEFYEGKSVAFNVKDVCENNIIHLRPIMPLFKEDRNTFICGYPIMTNTFKALVVYIAKPYRVYVQPSVIESVMKEMLDNMYDYYEENGKPLLKIEKDQLCAARSKDENWYRARIVAKNANEKEIEVFYLDYGNTEKLSRSDLKVLEEKFYVDKSSYGVEINLPIGRTNNEENLKALLSKLLDEQVVTVNPIETRRNHIIADLILNNNQSVVNALKSEKLIAGRDIDYMRKQLEKDRPHIFEYIETVDLTKDDDDENKKKEKEPNTSQPPKASPKKKKQEPEEKRNKLAEKPKPVAVEQNLKPEPMSAPAVAVEAITKVCTEPQLPTKSLTPPPATPTPAPETETVALPATASPDPYKDMDTVVLSHCDNPAQFFVHYIDKLDTLHRLQENLQIVSPSLPQLMNVVDGAECISLYSVDKQWYRAKIIDAELMVLKFIDYGNTDCVSDASEIKESMWSHIEPFCVPCALPICPKTADWVDAANNIFNDSYNKIIHYEYLTHGDYETRSYVNMYIEGVDVAKKLIADGYAKPLEYVISGSTCYVSHVNGISDFYIQLERDCKALELIEMYLRDAEQHLKPLESFEKSLIVAALFEEDGLWYRAELLRQLPDNRYEVRFIDYGNTSSTPKCLLLSEEIANLPSLSKRCTLELPTDYISWSDEADAKFAEITGEGELVFTTELIRPGVSHVVIHLLLDEDNIIDKLLPLCARKKPEKEVKPKPNASSETSAEEAKNKNAELKACITHLDSPKCVYLQLSDSFSIIEEIALKLNTMKHQVFQEDSQIGELYVAEEGNEFYRVRLLDVPSPKQYRVKFIDYGNQTMVNTLYVLPAEMAQIKELVDVYTLEHCDAFDKNPNLTREALDALVDGCNGDVTLEFVDKTAKPPVVKLTTIGKNELNIFDQLQKLLEVEVQLNSENSGDSECVISHGNSPKSFYVQLKKHSAQLDLIVKTLQGVQSNQLKAVESLSENVSGVCYSQEDNCYYRCLIKQVLGDNKGCEVFLTDYGNTIITKQVYQLLDQIKDILPLALHCKLSEIPAGVEDAKLEEAFTALVEQHFGEVYEIVNEIKDEKNTQHAVQLRIGYKDLAQELINQVAGIQKAVLAELHNCFIVQYNAPTSFYVQMEKDVPALEKMTDKLLDAEQDYEPFTQLQEGALCAALFPEDGVFYRAQIVKLLDGGKCEVHFIDFGNNAVTDQFRQLPEDMIAPARVGKHCELESASIAKCDVADLQAFIDSRFSETFQVEILATEGDTLVVRLFYQSTSISEKLRQHVN</sequence>
<feature type="compositionally biased region" description="Basic residues" evidence="1">
    <location>
        <begin position="890"/>
        <end position="900"/>
    </location>
</feature>
<dbReference type="SMART" id="SM00333">
    <property type="entry name" value="TUDOR"/>
    <property type="match status" value="9"/>
</dbReference>
<evidence type="ECO:0000259" key="2">
    <source>
        <dbReference type="PROSITE" id="PS50304"/>
    </source>
</evidence>
<feature type="compositionally biased region" description="Basic and acidic residues" evidence="1">
    <location>
        <begin position="839"/>
        <end position="875"/>
    </location>
</feature>
<feature type="domain" description="Tudor" evidence="2">
    <location>
        <begin position="1355"/>
        <end position="1414"/>
    </location>
</feature>
<accession>A0A6J2UJF8</accession>
<dbReference type="PANTHER" id="PTHR22948">
    <property type="entry name" value="TUDOR DOMAIN CONTAINING PROTEIN"/>
    <property type="match status" value="1"/>
</dbReference>
<feature type="compositionally biased region" description="Basic and acidic residues" evidence="1">
    <location>
        <begin position="1540"/>
        <end position="1554"/>
    </location>
</feature>
<dbReference type="CDD" id="cd20379">
    <property type="entry name" value="Tudor_dTUD-like"/>
    <property type="match status" value="1"/>
</dbReference>
<feature type="region of interest" description="Disordered" evidence="1">
    <location>
        <begin position="1513"/>
        <end position="1564"/>
    </location>
</feature>
<feature type="domain" description="Tudor" evidence="2">
    <location>
        <begin position="1665"/>
        <end position="1721"/>
    </location>
</feature>
<dbReference type="PANTHER" id="PTHR22948:SF76">
    <property type="entry name" value="FI20010P1-RELATED"/>
    <property type="match status" value="1"/>
</dbReference>
<dbReference type="PROSITE" id="PS50304">
    <property type="entry name" value="TUDOR"/>
    <property type="match status" value="9"/>
</dbReference>
<dbReference type="Gene3D" id="2.30.30.140">
    <property type="match status" value="9"/>
</dbReference>
<gene>
    <name evidence="4" type="primary">LOC115634191</name>
</gene>
<feature type="compositionally biased region" description="Polar residues" evidence="1">
    <location>
        <begin position="907"/>
        <end position="943"/>
    </location>
</feature>
<dbReference type="Gene3D" id="2.40.50.90">
    <property type="match status" value="7"/>
</dbReference>
<dbReference type="Proteomes" id="UP000504634">
    <property type="component" value="Unplaced"/>
</dbReference>
<dbReference type="GeneID" id="115634191"/>
<reference evidence="4" key="1">
    <citation type="submission" date="2025-08" db="UniProtKB">
        <authorList>
            <consortium name="RefSeq"/>
        </authorList>
    </citation>
    <scope>IDENTIFICATION</scope>
    <source>
        <strain evidence="4">11010-0011.00</strain>
        <tissue evidence="4">Whole body</tissue>
    </source>
</reference>
<dbReference type="InterPro" id="IPR002999">
    <property type="entry name" value="Tudor"/>
</dbReference>
<feature type="domain" description="Tudor" evidence="2">
    <location>
        <begin position="663"/>
        <end position="719"/>
    </location>
</feature>
<dbReference type="OrthoDB" id="9989103at2759"/>
<organism evidence="3 4">
    <name type="scientific">Drosophila lebanonensis</name>
    <name type="common">Fruit fly</name>
    <name type="synonym">Scaptodrosophila lebanonensis</name>
    <dbReference type="NCBI Taxonomy" id="7225"/>
    <lineage>
        <taxon>Eukaryota</taxon>
        <taxon>Metazoa</taxon>
        <taxon>Ecdysozoa</taxon>
        <taxon>Arthropoda</taxon>
        <taxon>Hexapoda</taxon>
        <taxon>Insecta</taxon>
        <taxon>Pterygota</taxon>
        <taxon>Neoptera</taxon>
        <taxon>Endopterygota</taxon>
        <taxon>Diptera</taxon>
        <taxon>Brachycera</taxon>
        <taxon>Muscomorpha</taxon>
        <taxon>Ephydroidea</taxon>
        <taxon>Drosophilidae</taxon>
        <taxon>Scaptodrosophila</taxon>
    </lineage>
</organism>
<dbReference type="CTD" id="37417"/>
<dbReference type="InterPro" id="IPR050621">
    <property type="entry name" value="Tudor_domain_containing"/>
</dbReference>
<proteinExistence type="predicted"/>
<dbReference type="RefSeq" id="XP_030387638.1">
    <property type="nucleotide sequence ID" value="XM_030531778.1"/>
</dbReference>
<dbReference type="GO" id="GO:0005737">
    <property type="term" value="C:cytoplasm"/>
    <property type="evidence" value="ECO:0007669"/>
    <property type="project" value="UniProtKB-ARBA"/>
</dbReference>
<dbReference type="FunFam" id="2.30.30.140:FF:000172">
    <property type="entry name" value="Maternal protein tudor"/>
    <property type="match status" value="1"/>
</dbReference>
<protein>
    <submittedName>
        <fullName evidence="4">Maternal protein tudor</fullName>
    </submittedName>
</protein>
<feature type="region of interest" description="Disordered" evidence="1">
    <location>
        <begin position="835"/>
        <end position="1006"/>
    </location>
</feature>
<name>A0A6J2UJF8_DROLE</name>
<feature type="domain" description="Tudor" evidence="2">
    <location>
        <begin position="2040"/>
        <end position="2097"/>
    </location>
</feature>
<evidence type="ECO:0000256" key="1">
    <source>
        <dbReference type="SAM" id="MobiDB-lite"/>
    </source>
</evidence>
<dbReference type="InterPro" id="IPR035437">
    <property type="entry name" value="SNase_OB-fold_sf"/>
</dbReference>
<feature type="compositionally biased region" description="Low complexity" evidence="1">
    <location>
        <begin position="983"/>
        <end position="1002"/>
    </location>
</feature>
<feature type="domain" description="Tudor" evidence="2">
    <location>
        <begin position="2407"/>
        <end position="2466"/>
    </location>
</feature>
<feature type="domain" description="Tudor" evidence="2">
    <location>
        <begin position="1842"/>
        <end position="1901"/>
    </location>
</feature>
<feature type="domain" description="Tudor" evidence="2">
    <location>
        <begin position="1070"/>
        <end position="1130"/>
    </location>
</feature>
<feature type="compositionally biased region" description="Pro residues" evidence="1">
    <location>
        <begin position="1592"/>
        <end position="1601"/>
    </location>
</feature>
<keyword evidence="3" id="KW-1185">Reference proteome</keyword>
<evidence type="ECO:0000313" key="4">
    <source>
        <dbReference type="RefSeq" id="XP_030387638.1"/>
    </source>
</evidence>
<dbReference type="Pfam" id="PF00567">
    <property type="entry name" value="TUDOR"/>
    <property type="match status" value="9"/>
</dbReference>
<dbReference type="SUPFAM" id="SSF63748">
    <property type="entry name" value="Tudor/PWWP/MBT"/>
    <property type="match status" value="9"/>
</dbReference>
<feature type="compositionally biased region" description="Low complexity" evidence="1">
    <location>
        <begin position="952"/>
        <end position="963"/>
    </location>
</feature>